<proteinExistence type="inferred from homology"/>
<dbReference type="InterPro" id="IPR011701">
    <property type="entry name" value="MFS"/>
</dbReference>
<sequence>MNCQILQWSHGRMHPLNANDWKDDKTMNANPVRKSPRRGWTLFILCFGVFMIYLDGTIVNVALPDIQSGMNVGLKQLQWVVDAYAITFACLLLAAGSIGDAIGHKIVFMTGMLGFTISSVLCAISDSMDVLLIGRALQGIFGSLLIPVSLAVIRSLYEDPAARAKAIAVWTALGGVALAAGPVVGGWLVDTQGWQSIFWINVPVGVLVSIALVFTMKGSRPKKTTSIDFFGQLLFIVGIASLAFGLIEGNSYGWGDSWIVASFAVSAASLFIFVIWEWRHPHPLLPLAFFRDRIFVVVCLINFTGFFGLFSVIFLLTLYLQNINGLSAVDTGIRFLSLTASIMIASFLGSTLATRLAPKIMIPLGSVIAGAALIALTGIEADRGYATYWWALSLLGIGVSFAGTSATVSLMTSMSPERAGMASGVANTFRQISAVVGVALSGSLITNQIRPTSSASGNEHNRFGDAMSFIEGMHSALLVAAICCIAGALIAFAILNGLPSRQAAAVAADKP</sequence>
<dbReference type="Gene3D" id="1.20.1720.10">
    <property type="entry name" value="Multidrug resistance protein D"/>
    <property type="match status" value="1"/>
</dbReference>
<evidence type="ECO:0000313" key="11">
    <source>
        <dbReference type="Proteomes" id="UP000515679"/>
    </source>
</evidence>
<feature type="transmembrane region" description="Helical" evidence="8">
    <location>
        <begin position="106"/>
        <end position="124"/>
    </location>
</feature>
<keyword evidence="5 8" id="KW-0812">Transmembrane</keyword>
<keyword evidence="6 8" id="KW-1133">Transmembrane helix</keyword>
<dbReference type="NCBIfam" id="TIGR00711">
    <property type="entry name" value="efflux_EmrB"/>
    <property type="match status" value="1"/>
</dbReference>
<feature type="transmembrane region" description="Helical" evidence="8">
    <location>
        <begin position="259"/>
        <end position="278"/>
    </location>
</feature>
<feature type="transmembrane region" description="Helical" evidence="8">
    <location>
        <begin position="332"/>
        <end position="353"/>
    </location>
</feature>
<gene>
    <name evidence="10" type="ORF">FPL14_23410</name>
</gene>
<comment type="similarity">
    <text evidence="2">Belongs to the major facilitator superfamily. EmrB family.</text>
</comment>
<reference evidence="10 11" key="1">
    <citation type="submission" date="2019-07" db="EMBL/GenBank/DDBJ databases">
        <authorList>
            <person name="Kim J.K."/>
            <person name="Cheong H.-M."/>
            <person name="Choi Y."/>
            <person name="Hwang K.J."/>
            <person name="Lee S."/>
            <person name="Choi C."/>
        </authorList>
    </citation>
    <scope>NUCLEOTIDE SEQUENCE [LARGE SCALE GENOMIC DNA]</scope>
    <source>
        <strain evidence="10 11">KS 22</strain>
    </source>
</reference>
<dbReference type="Proteomes" id="UP000515679">
    <property type="component" value="Chromosome"/>
</dbReference>
<evidence type="ECO:0000256" key="3">
    <source>
        <dbReference type="ARBA" id="ARBA00022448"/>
    </source>
</evidence>
<name>A0A7G5C3K4_9BACL</name>
<comment type="subcellular location">
    <subcellularLocation>
        <location evidence="1">Cell membrane</location>
        <topology evidence="1">Multi-pass membrane protein</topology>
    </subcellularLocation>
</comment>
<dbReference type="GO" id="GO:0022857">
    <property type="term" value="F:transmembrane transporter activity"/>
    <property type="evidence" value="ECO:0007669"/>
    <property type="project" value="InterPro"/>
</dbReference>
<feature type="transmembrane region" description="Helical" evidence="8">
    <location>
        <begin position="40"/>
        <end position="63"/>
    </location>
</feature>
<dbReference type="EMBL" id="CP041969">
    <property type="protein sequence ID" value="QMV43788.1"/>
    <property type="molecule type" value="Genomic_DNA"/>
</dbReference>
<evidence type="ECO:0000256" key="1">
    <source>
        <dbReference type="ARBA" id="ARBA00004651"/>
    </source>
</evidence>
<organism evidence="10 11">
    <name type="scientific">Cohnella cholangitidis</name>
    <dbReference type="NCBI Taxonomy" id="2598458"/>
    <lineage>
        <taxon>Bacteria</taxon>
        <taxon>Bacillati</taxon>
        <taxon>Bacillota</taxon>
        <taxon>Bacilli</taxon>
        <taxon>Bacillales</taxon>
        <taxon>Paenibacillaceae</taxon>
        <taxon>Cohnella</taxon>
    </lineage>
</organism>
<dbReference type="KEGG" id="cchl:FPL14_23410"/>
<dbReference type="GO" id="GO:0005886">
    <property type="term" value="C:plasma membrane"/>
    <property type="evidence" value="ECO:0007669"/>
    <property type="project" value="UniProtKB-SubCell"/>
</dbReference>
<dbReference type="Gene3D" id="1.20.1250.20">
    <property type="entry name" value="MFS general substrate transporter like domains"/>
    <property type="match status" value="1"/>
</dbReference>
<evidence type="ECO:0000256" key="6">
    <source>
        <dbReference type="ARBA" id="ARBA00022989"/>
    </source>
</evidence>
<keyword evidence="3" id="KW-0813">Transport</keyword>
<dbReference type="Pfam" id="PF07690">
    <property type="entry name" value="MFS_1"/>
    <property type="match status" value="1"/>
</dbReference>
<evidence type="ECO:0000256" key="7">
    <source>
        <dbReference type="ARBA" id="ARBA00023136"/>
    </source>
</evidence>
<evidence type="ECO:0000259" key="9">
    <source>
        <dbReference type="PROSITE" id="PS50850"/>
    </source>
</evidence>
<dbReference type="CDD" id="cd17321">
    <property type="entry name" value="MFS_MMR_MDR_like"/>
    <property type="match status" value="1"/>
</dbReference>
<keyword evidence="7 8" id="KW-0472">Membrane</keyword>
<feature type="transmembrane region" description="Helical" evidence="8">
    <location>
        <begin position="227"/>
        <end position="247"/>
    </location>
</feature>
<dbReference type="InterPro" id="IPR020846">
    <property type="entry name" value="MFS_dom"/>
</dbReference>
<evidence type="ECO:0000256" key="8">
    <source>
        <dbReference type="SAM" id="Phobius"/>
    </source>
</evidence>
<evidence type="ECO:0000256" key="5">
    <source>
        <dbReference type="ARBA" id="ARBA00022692"/>
    </source>
</evidence>
<dbReference type="SUPFAM" id="SSF103473">
    <property type="entry name" value="MFS general substrate transporter"/>
    <property type="match status" value="1"/>
</dbReference>
<feature type="transmembrane region" description="Helical" evidence="8">
    <location>
        <begin position="360"/>
        <end position="381"/>
    </location>
</feature>
<feature type="transmembrane region" description="Helical" evidence="8">
    <location>
        <begin position="169"/>
        <end position="188"/>
    </location>
</feature>
<accession>A0A7G5C3K4</accession>
<dbReference type="InterPro" id="IPR036259">
    <property type="entry name" value="MFS_trans_sf"/>
</dbReference>
<feature type="transmembrane region" description="Helical" evidence="8">
    <location>
        <begin position="387"/>
        <end position="411"/>
    </location>
</feature>
<dbReference type="InterPro" id="IPR004638">
    <property type="entry name" value="EmrB-like"/>
</dbReference>
<feature type="domain" description="Major facilitator superfamily (MFS) profile" evidence="9">
    <location>
        <begin position="41"/>
        <end position="499"/>
    </location>
</feature>
<feature type="transmembrane region" description="Helical" evidence="8">
    <location>
        <begin position="83"/>
        <end position="99"/>
    </location>
</feature>
<dbReference type="PANTHER" id="PTHR42718">
    <property type="entry name" value="MAJOR FACILITATOR SUPERFAMILY MULTIDRUG TRANSPORTER MFSC"/>
    <property type="match status" value="1"/>
</dbReference>
<dbReference type="AlphaFoldDB" id="A0A7G5C3K4"/>
<keyword evidence="11" id="KW-1185">Reference proteome</keyword>
<keyword evidence="4" id="KW-1003">Cell membrane</keyword>
<feature type="transmembrane region" description="Helical" evidence="8">
    <location>
        <begin position="294"/>
        <end position="320"/>
    </location>
</feature>
<protein>
    <submittedName>
        <fullName evidence="10">MFS transporter</fullName>
    </submittedName>
</protein>
<evidence type="ECO:0000256" key="2">
    <source>
        <dbReference type="ARBA" id="ARBA00008537"/>
    </source>
</evidence>
<feature type="transmembrane region" description="Helical" evidence="8">
    <location>
        <begin position="476"/>
        <end position="495"/>
    </location>
</feature>
<dbReference type="PANTHER" id="PTHR42718:SF9">
    <property type="entry name" value="MAJOR FACILITATOR SUPERFAMILY MULTIDRUG TRANSPORTER MFSC"/>
    <property type="match status" value="1"/>
</dbReference>
<dbReference type="PROSITE" id="PS50850">
    <property type="entry name" value="MFS"/>
    <property type="match status" value="1"/>
</dbReference>
<evidence type="ECO:0000256" key="4">
    <source>
        <dbReference type="ARBA" id="ARBA00022475"/>
    </source>
</evidence>
<evidence type="ECO:0000313" key="10">
    <source>
        <dbReference type="EMBL" id="QMV43788.1"/>
    </source>
</evidence>
<feature type="transmembrane region" description="Helical" evidence="8">
    <location>
        <begin position="136"/>
        <end position="157"/>
    </location>
</feature>
<feature type="transmembrane region" description="Helical" evidence="8">
    <location>
        <begin position="194"/>
        <end position="215"/>
    </location>
</feature>